<sequence>MFIRLLPAAVFVAVFWMVALTILATRNAPGWSVDGPLKCRDRTYTDCALLR</sequence>
<accession>A0A7Z7BS17</accession>
<comment type="caution">
    <text evidence="1">The sequence shown here is derived from an EMBL/GenBank/DDBJ whole genome shotgun (WGS) entry which is preliminary data.</text>
</comment>
<dbReference type="AlphaFoldDB" id="A0A7Z7BS17"/>
<evidence type="ECO:0000313" key="1">
    <source>
        <dbReference type="EMBL" id="SDK37813.1"/>
    </source>
</evidence>
<dbReference type="EMBL" id="FNEW01000008">
    <property type="protein sequence ID" value="SDK37813.1"/>
    <property type="molecule type" value="Genomic_DNA"/>
</dbReference>
<gene>
    <name evidence="1" type="ORF">SAMN05428983_4735</name>
</gene>
<dbReference type="Proteomes" id="UP000198917">
    <property type="component" value="Unassembled WGS sequence"/>
</dbReference>
<evidence type="ECO:0000313" key="2">
    <source>
        <dbReference type="Proteomes" id="UP000198917"/>
    </source>
</evidence>
<name>A0A7Z7BS17_9HYPH</name>
<proteinExistence type="predicted"/>
<reference evidence="1 2" key="1">
    <citation type="submission" date="2016-10" db="EMBL/GenBank/DDBJ databases">
        <authorList>
            <person name="Varghese N."/>
            <person name="Submissions S."/>
        </authorList>
    </citation>
    <scope>NUCLEOTIDE SEQUENCE [LARGE SCALE GENOMIC DNA]</scope>
    <source>
        <strain evidence="1 2">PDC82</strain>
    </source>
</reference>
<protein>
    <submittedName>
        <fullName evidence="1">Uncharacterized protein</fullName>
    </submittedName>
</protein>
<organism evidence="1 2">
    <name type="scientific">Agrobacterium fabrum</name>
    <dbReference type="NCBI Taxonomy" id="1176649"/>
    <lineage>
        <taxon>Bacteria</taxon>
        <taxon>Pseudomonadati</taxon>
        <taxon>Pseudomonadota</taxon>
        <taxon>Alphaproteobacteria</taxon>
        <taxon>Hyphomicrobiales</taxon>
        <taxon>Rhizobiaceae</taxon>
        <taxon>Rhizobium/Agrobacterium group</taxon>
        <taxon>Agrobacterium</taxon>
        <taxon>Agrobacterium tumefaciens complex</taxon>
    </lineage>
</organism>